<keyword evidence="6" id="KW-0663">Pyridoxal phosphate</keyword>
<dbReference type="EMBL" id="CAJFCJ010000007">
    <property type="protein sequence ID" value="CAD5116790.1"/>
    <property type="molecule type" value="Genomic_DNA"/>
</dbReference>
<keyword evidence="7" id="KW-0456">Lyase</keyword>
<evidence type="ECO:0000256" key="1">
    <source>
        <dbReference type="ARBA" id="ARBA00001933"/>
    </source>
</evidence>
<dbReference type="PANTHER" id="PTHR28004">
    <property type="entry name" value="ZGC:162816-RELATED"/>
    <property type="match status" value="1"/>
</dbReference>
<dbReference type="AlphaFoldDB" id="A0A7I8VKM9"/>
<evidence type="ECO:0000256" key="2">
    <source>
        <dbReference type="ARBA" id="ARBA00001947"/>
    </source>
</evidence>
<evidence type="ECO:0000256" key="10">
    <source>
        <dbReference type="ARBA" id="ARBA00069616"/>
    </source>
</evidence>
<proteinExistence type="inferred from homology"/>
<evidence type="ECO:0000256" key="7">
    <source>
        <dbReference type="ARBA" id="ARBA00023239"/>
    </source>
</evidence>
<feature type="domain" description="D-serine dehydratase-like" evidence="12">
    <location>
        <begin position="263"/>
        <end position="362"/>
    </location>
</feature>
<dbReference type="Pfam" id="PF01168">
    <property type="entry name" value="Ala_racemase_N"/>
    <property type="match status" value="1"/>
</dbReference>
<keyword evidence="14" id="KW-1185">Reference proteome</keyword>
<dbReference type="EC" id="4.3.1.18" evidence="9"/>
<evidence type="ECO:0000256" key="11">
    <source>
        <dbReference type="ARBA" id="ARBA00075219"/>
    </source>
</evidence>
<dbReference type="Proteomes" id="UP000549394">
    <property type="component" value="Unassembled WGS sequence"/>
</dbReference>
<comment type="cofactor">
    <cofactor evidence="1">
        <name>pyridoxal 5'-phosphate</name>
        <dbReference type="ChEBI" id="CHEBI:597326"/>
    </cofactor>
</comment>
<evidence type="ECO:0000259" key="12">
    <source>
        <dbReference type="SMART" id="SM01119"/>
    </source>
</evidence>
<comment type="catalytic activity">
    <reaction evidence="8">
        <text>D-serine = pyruvate + NH4(+)</text>
        <dbReference type="Rhea" id="RHEA:13977"/>
        <dbReference type="ChEBI" id="CHEBI:15361"/>
        <dbReference type="ChEBI" id="CHEBI:28938"/>
        <dbReference type="ChEBI" id="CHEBI:35247"/>
        <dbReference type="EC" id="4.3.1.18"/>
    </reaction>
    <physiologicalReaction direction="left-to-right" evidence="8">
        <dbReference type="Rhea" id="RHEA:13978"/>
    </physiologicalReaction>
</comment>
<organism evidence="13 14">
    <name type="scientific">Dimorphilus gyrociliatus</name>
    <dbReference type="NCBI Taxonomy" id="2664684"/>
    <lineage>
        <taxon>Eukaryota</taxon>
        <taxon>Metazoa</taxon>
        <taxon>Spiralia</taxon>
        <taxon>Lophotrochozoa</taxon>
        <taxon>Annelida</taxon>
        <taxon>Polychaeta</taxon>
        <taxon>Polychaeta incertae sedis</taxon>
        <taxon>Dinophilidae</taxon>
        <taxon>Dimorphilus</taxon>
    </lineage>
</organism>
<reference evidence="13 14" key="1">
    <citation type="submission" date="2020-08" db="EMBL/GenBank/DDBJ databases">
        <authorList>
            <person name="Hejnol A."/>
        </authorList>
    </citation>
    <scope>NUCLEOTIDE SEQUENCE [LARGE SCALE GENOMIC DNA]</scope>
</reference>
<dbReference type="GO" id="GO:0036088">
    <property type="term" value="P:D-serine catabolic process"/>
    <property type="evidence" value="ECO:0007669"/>
    <property type="project" value="TreeGrafter"/>
</dbReference>
<comment type="caution">
    <text evidence="13">The sequence shown here is derived from an EMBL/GenBank/DDBJ whole genome shotgun (WGS) entry which is preliminary data.</text>
</comment>
<evidence type="ECO:0000256" key="6">
    <source>
        <dbReference type="ARBA" id="ARBA00022898"/>
    </source>
</evidence>
<evidence type="ECO:0000313" key="14">
    <source>
        <dbReference type="Proteomes" id="UP000549394"/>
    </source>
</evidence>
<dbReference type="InterPro" id="IPR026956">
    <property type="entry name" value="D-ser_dehydrat-like_dom"/>
</dbReference>
<dbReference type="GO" id="GO:0046872">
    <property type="term" value="F:metal ion binding"/>
    <property type="evidence" value="ECO:0007669"/>
    <property type="project" value="UniProtKB-KW"/>
</dbReference>
<comment type="similarity">
    <text evidence="3">Belongs to the DSD1 family.</text>
</comment>
<dbReference type="SUPFAM" id="SSF51419">
    <property type="entry name" value="PLP-binding barrel"/>
    <property type="match status" value="1"/>
</dbReference>
<dbReference type="FunFam" id="3.20.20.10:FF:000016">
    <property type="entry name" value="D-serine dehydratase"/>
    <property type="match status" value="1"/>
</dbReference>
<dbReference type="OrthoDB" id="20198at2759"/>
<dbReference type="PANTHER" id="PTHR28004:SF2">
    <property type="entry name" value="D-SERINE DEHYDRATASE"/>
    <property type="match status" value="1"/>
</dbReference>
<dbReference type="Gene3D" id="2.40.37.20">
    <property type="entry name" value="D-serine dehydratase-like domain"/>
    <property type="match status" value="1"/>
</dbReference>
<keyword evidence="5" id="KW-0862">Zinc</keyword>
<gene>
    <name evidence="13" type="ORF">DGYR_LOCUS5384</name>
</gene>
<dbReference type="InterPro" id="IPR029066">
    <property type="entry name" value="PLP-binding_barrel"/>
</dbReference>
<dbReference type="SMART" id="SM01119">
    <property type="entry name" value="D-ser_dehydrat"/>
    <property type="match status" value="1"/>
</dbReference>
<evidence type="ECO:0000256" key="4">
    <source>
        <dbReference type="ARBA" id="ARBA00022723"/>
    </source>
</evidence>
<dbReference type="Pfam" id="PF14031">
    <property type="entry name" value="D-ser_dehydrat"/>
    <property type="match status" value="1"/>
</dbReference>
<dbReference type="Gene3D" id="3.20.20.10">
    <property type="entry name" value="Alanine racemase"/>
    <property type="match status" value="1"/>
</dbReference>
<dbReference type="GO" id="GO:0008721">
    <property type="term" value="F:D-serine ammonia-lyase activity"/>
    <property type="evidence" value="ECO:0007669"/>
    <property type="project" value="UniProtKB-EC"/>
</dbReference>
<dbReference type="InterPro" id="IPR051466">
    <property type="entry name" value="D-amino_acid_metab_enzyme"/>
</dbReference>
<dbReference type="InterPro" id="IPR001608">
    <property type="entry name" value="Ala_racemase_N"/>
</dbReference>
<evidence type="ECO:0000256" key="3">
    <source>
        <dbReference type="ARBA" id="ARBA00005323"/>
    </source>
</evidence>
<dbReference type="InterPro" id="IPR042208">
    <property type="entry name" value="D-ser_dehydrat-like_sf"/>
</dbReference>
<protein>
    <recommendedName>
        <fullName evidence="10">D-serine dehydratase</fullName>
        <ecNumber evidence="9">4.3.1.18</ecNumber>
    </recommendedName>
    <alternativeName>
        <fullName evidence="11">D-serine deaminase</fullName>
    </alternativeName>
</protein>
<comment type="cofactor">
    <cofactor evidence="2">
        <name>Zn(2+)</name>
        <dbReference type="ChEBI" id="CHEBI:29105"/>
    </cofactor>
</comment>
<sequence length="376" mass="42357">MENLTSPAKVQDLQTPCFLIDREKVANNAKKMIDICEKFKVVLRPHMKTAKTIEAGNLMTNNTKQRITVSTIAEAEFFAANGFDDILYGYIFTYDKLARISELRKKLKSFHLMIDGEEGLQLLLDNKVEGKNWTVYLAIECGGGREGIEYDNEEKILKIAKLITNCEHIELEGLYVHDGNSYEVTGEHKLKELGNSCVEKLLKVSKHLEENDIKVKIVGQGSTPTCSIPGKKMANLNEFHPGNYIFYDVQQSVIGSCNVNEIAGRVMTRIIGHYPSRNEMLIDAGFLALSHDGKGKLPNGSYCLIYDEPRLKVTKMTQEIGYVTATRGDIDFKKYPIGSTLFLLPYHSCATAAMFSIYYLHDGEDVVDTWKPCKGW</sequence>
<accession>A0A7I8VKM9</accession>
<evidence type="ECO:0000313" key="13">
    <source>
        <dbReference type="EMBL" id="CAD5116790.1"/>
    </source>
</evidence>
<evidence type="ECO:0000256" key="8">
    <source>
        <dbReference type="ARBA" id="ARBA00051198"/>
    </source>
</evidence>
<keyword evidence="4" id="KW-0479">Metal-binding</keyword>
<name>A0A7I8VKM9_9ANNE</name>
<evidence type="ECO:0000256" key="9">
    <source>
        <dbReference type="ARBA" id="ARBA00066349"/>
    </source>
</evidence>
<evidence type="ECO:0000256" key="5">
    <source>
        <dbReference type="ARBA" id="ARBA00022833"/>
    </source>
</evidence>